<feature type="transmembrane region" description="Helical" evidence="21">
    <location>
        <begin position="1944"/>
        <end position="1963"/>
    </location>
</feature>
<evidence type="ECO:0000256" key="1">
    <source>
        <dbReference type="ARBA" id="ARBA00001947"/>
    </source>
</evidence>
<dbReference type="SUPFAM" id="SSF52540">
    <property type="entry name" value="P-loop containing nucleoside triphosphate hydrolases"/>
    <property type="match status" value="1"/>
</dbReference>
<dbReference type="NCBIfam" id="TIGR00606">
    <property type="entry name" value="rad50"/>
    <property type="match status" value="1"/>
</dbReference>
<dbReference type="GO" id="GO:0070192">
    <property type="term" value="P:chromosome organization involved in meiotic cell cycle"/>
    <property type="evidence" value="ECO:0007669"/>
    <property type="project" value="TreeGrafter"/>
</dbReference>
<proteinExistence type="inferred from homology"/>
<keyword evidence="6" id="KW-0158">Chromosome</keyword>
<evidence type="ECO:0000256" key="18">
    <source>
        <dbReference type="ARBA" id="ARBA00049360"/>
    </source>
</evidence>
<dbReference type="EMBL" id="JAACJO010000003">
    <property type="protein sequence ID" value="KAF5360979.1"/>
    <property type="molecule type" value="Genomic_DNA"/>
</dbReference>
<feature type="domain" description="AMP-dependent synthetase/ligase" evidence="23">
    <location>
        <begin position="1360"/>
        <end position="1708"/>
    </location>
</feature>
<evidence type="ECO:0000256" key="17">
    <source>
        <dbReference type="ARBA" id="ARBA00023254"/>
    </source>
</evidence>
<dbReference type="Gene3D" id="3.40.50.1820">
    <property type="entry name" value="alpha/beta hydrolase"/>
    <property type="match status" value="1"/>
</dbReference>
<dbReference type="Pfam" id="PF07859">
    <property type="entry name" value="Abhydrolase_3"/>
    <property type="match status" value="1"/>
</dbReference>
<evidence type="ECO:0000259" key="24">
    <source>
        <dbReference type="Pfam" id="PF07859"/>
    </source>
</evidence>
<evidence type="ECO:0000256" key="16">
    <source>
        <dbReference type="ARBA" id="ARBA00023242"/>
    </source>
</evidence>
<feature type="transmembrane region" description="Helical" evidence="21">
    <location>
        <begin position="2059"/>
        <end position="2079"/>
    </location>
</feature>
<dbReference type="GO" id="GO:0046872">
    <property type="term" value="F:metal ion binding"/>
    <property type="evidence" value="ECO:0007669"/>
    <property type="project" value="UniProtKB-KW"/>
</dbReference>
<dbReference type="GO" id="GO:0007004">
    <property type="term" value="P:telomere maintenance via telomerase"/>
    <property type="evidence" value="ECO:0007669"/>
    <property type="project" value="TreeGrafter"/>
</dbReference>
<protein>
    <recommendedName>
        <fullName evidence="5">DNA repair protein RAD50</fullName>
    </recommendedName>
</protein>
<dbReference type="FunFam" id="3.40.50.300:FF:000593">
    <property type="entry name" value="DNA repair protein RAD50"/>
    <property type="match status" value="1"/>
</dbReference>
<feature type="compositionally biased region" description="Polar residues" evidence="20">
    <location>
        <begin position="808"/>
        <end position="823"/>
    </location>
</feature>
<feature type="transmembrane region" description="Helical" evidence="21">
    <location>
        <begin position="2091"/>
        <end position="2109"/>
    </location>
</feature>
<dbReference type="Gene3D" id="3.30.300.30">
    <property type="match status" value="1"/>
</dbReference>
<keyword evidence="7" id="KW-0479">Metal-binding</keyword>
<dbReference type="GO" id="GO:0016887">
    <property type="term" value="F:ATP hydrolysis activity"/>
    <property type="evidence" value="ECO:0007669"/>
    <property type="project" value="InterPro"/>
</dbReference>
<evidence type="ECO:0000256" key="20">
    <source>
        <dbReference type="SAM" id="MobiDB-lite"/>
    </source>
</evidence>
<dbReference type="Pfam" id="PF13558">
    <property type="entry name" value="SbcC_Walker_B"/>
    <property type="match status" value="1"/>
</dbReference>
<evidence type="ECO:0000256" key="6">
    <source>
        <dbReference type="ARBA" id="ARBA00022454"/>
    </source>
</evidence>
<dbReference type="Pfam" id="PF00326">
    <property type="entry name" value="Peptidase_S9"/>
    <property type="match status" value="1"/>
</dbReference>
<feature type="domain" description="Alpha/beta hydrolase fold-3" evidence="24">
    <location>
        <begin position="2381"/>
        <end position="2497"/>
    </location>
</feature>
<evidence type="ECO:0000259" key="22">
    <source>
        <dbReference type="Pfam" id="PF00326"/>
    </source>
</evidence>
<dbReference type="GO" id="GO:0043047">
    <property type="term" value="F:single-stranded telomeric DNA binding"/>
    <property type="evidence" value="ECO:0007669"/>
    <property type="project" value="TreeGrafter"/>
</dbReference>
<feature type="coiled-coil region" evidence="19">
    <location>
        <begin position="270"/>
        <end position="339"/>
    </location>
</feature>
<keyword evidence="13" id="KW-0460">Magnesium</keyword>
<evidence type="ECO:0000256" key="19">
    <source>
        <dbReference type="SAM" id="Coils"/>
    </source>
</evidence>
<keyword evidence="8" id="KW-0547">Nucleotide-binding</keyword>
<keyword evidence="9" id="KW-0227">DNA damage</keyword>
<feature type="domain" description="Rad50/SbcC-type AAA" evidence="25">
    <location>
        <begin position="6"/>
        <end position="227"/>
    </location>
</feature>
<feature type="coiled-coil region" evidence="19">
    <location>
        <begin position="590"/>
        <end position="642"/>
    </location>
</feature>
<dbReference type="GO" id="GO:0003691">
    <property type="term" value="F:double-stranded telomeric DNA binding"/>
    <property type="evidence" value="ECO:0007669"/>
    <property type="project" value="TreeGrafter"/>
</dbReference>
<evidence type="ECO:0000313" key="27">
    <source>
        <dbReference type="Proteomes" id="UP000559027"/>
    </source>
</evidence>
<keyword evidence="21" id="KW-1133">Transmembrane helix</keyword>
<evidence type="ECO:0000256" key="3">
    <source>
        <dbReference type="ARBA" id="ARBA00004286"/>
    </source>
</evidence>
<dbReference type="InterPro" id="IPR027417">
    <property type="entry name" value="P-loop_NTPase"/>
</dbReference>
<keyword evidence="15" id="KW-0234">DNA repair</keyword>
<dbReference type="GO" id="GO:0005524">
    <property type="term" value="F:ATP binding"/>
    <property type="evidence" value="ECO:0007669"/>
    <property type="project" value="UniProtKB-KW"/>
</dbReference>
<evidence type="ECO:0000256" key="8">
    <source>
        <dbReference type="ARBA" id="ARBA00022741"/>
    </source>
</evidence>
<keyword evidence="14 19" id="KW-0175">Coiled coil</keyword>
<evidence type="ECO:0000256" key="4">
    <source>
        <dbReference type="ARBA" id="ARBA00009439"/>
    </source>
</evidence>
<gene>
    <name evidence="26" type="ORF">D9756_005027</name>
</gene>
<evidence type="ECO:0000256" key="21">
    <source>
        <dbReference type="SAM" id="Phobius"/>
    </source>
</evidence>
<keyword evidence="21" id="KW-0812">Transmembrane</keyword>
<feature type="coiled-coil region" evidence="19">
    <location>
        <begin position="884"/>
        <end position="1000"/>
    </location>
</feature>
<feature type="transmembrane region" description="Helical" evidence="21">
    <location>
        <begin position="2018"/>
        <end position="2039"/>
    </location>
</feature>
<dbReference type="GO" id="GO:0000722">
    <property type="term" value="P:telomere maintenance via recombination"/>
    <property type="evidence" value="ECO:0007669"/>
    <property type="project" value="UniProtKB-ARBA"/>
</dbReference>
<dbReference type="SUPFAM" id="SSF81665">
    <property type="entry name" value="Calcium ATPase, transmembrane domain M"/>
    <property type="match status" value="1"/>
</dbReference>
<dbReference type="SUPFAM" id="SSF53474">
    <property type="entry name" value="alpha/beta-Hydrolases"/>
    <property type="match status" value="1"/>
</dbReference>
<dbReference type="PANTHER" id="PTHR18867:SF12">
    <property type="entry name" value="DNA REPAIR PROTEIN RAD50"/>
    <property type="match status" value="1"/>
</dbReference>
<evidence type="ECO:0000256" key="5">
    <source>
        <dbReference type="ARBA" id="ARBA00017893"/>
    </source>
</evidence>
<reference evidence="26 27" key="1">
    <citation type="journal article" date="2020" name="ISME J.">
        <title>Uncovering the hidden diversity of litter-decomposition mechanisms in mushroom-forming fungi.</title>
        <authorList>
            <person name="Floudas D."/>
            <person name="Bentzer J."/>
            <person name="Ahren D."/>
            <person name="Johansson T."/>
            <person name="Persson P."/>
            <person name="Tunlid A."/>
        </authorList>
    </citation>
    <scope>NUCLEOTIDE SEQUENCE [LARGE SCALE GENOMIC DNA]</scope>
    <source>
        <strain evidence="26 27">CBS 146.42</strain>
    </source>
</reference>
<dbReference type="InterPro" id="IPR023298">
    <property type="entry name" value="ATPase_P-typ_TM_dom_sf"/>
</dbReference>
<evidence type="ECO:0000256" key="11">
    <source>
        <dbReference type="ARBA" id="ARBA00022833"/>
    </source>
</evidence>
<dbReference type="Gene3D" id="3.40.50.12780">
    <property type="entry name" value="N-terminal domain of ligase-like"/>
    <property type="match status" value="1"/>
</dbReference>
<dbReference type="InterPro" id="IPR038729">
    <property type="entry name" value="Rad50/SbcC_AAA"/>
</dbReference>
<dbReference type="Pfam" id="PF00501">
    <property type="entry name" value="AMP-binding"/>
    <property type="match status" value="1"/>
</dbReference>
<keyword evidence="21" id="KW-0472">Membrane</keyword>
<evidence type="ECO:0000256" key="2">
    <source>
        <dbReference type="ARBA" id="ARBA00004123"/>
    </source>
</evidence>
<feature type="compositionally biased region" description="Pro residues" evidence="20">
    <location>
        <begin position="1871"/>
        <end position="1883"/>
    </location>
</feature>
<comment type="cofactor">
    <cofactor evidence="1">
        <name>Zn(2+)</name>
        <dbReference type="ChEBI" id="CHEBI:29105"/>
    </cofactor>
</comment>
<dbReference type="GO" id="GO:0006303">
    <property type="term" value="P:double-strand break repair via nonhomologous end joining"/>
    <property type="evidence" value="ECO:0007669"/>
    <property type="project" value="UniProtKB-ARBA"/>
</dbReference>
<dbReference type="GO" id="GO:0051880">
    <property type="term" value="F:G-quadruplex DNA binding"/>
    <property type="evidence" value="ECO:0007669"/>
    <property type="project" value="TreeGrafter"/>
</dbReference>
<evidence type="ECO:0000256" key="12">
    <source>
        <dbReference type="ARBA" id="ARBA00022840"/>
    </source>
</evidence>
<feature type="region of interest" description="Disordered" evidence="20">
    <location>
        <begin position="1851"/>
        <end position="1889"/>
    </location>
</feature>
<keyword evidence="16" id="KW-0539">Nucleus</keyword>
<comment type="subcellular location">
    <subcellularLocation>
        <location evidence="3">Chromosome</location>
    </subcellularLocation>
    <subcellularLocation>
        <location evidence="2">Nucleus</location>
    </subcellularLocation>
</comment>
<feature type="coiled-coil region" evidence="19">
    <location>
        <begin position="208"/>
        <end position="245"/>
    </location>
</feature>
<dbReference type="InterPro" id="IPR029058">
    <property type="entry name" value="AB_hydrolase_fold"/>
</dbReference>
<evidence type="ECO:0000256" key="13">
    <source>
        <dbReference type="ARBA" id="ARBA00022842"/>
    </source>
</evidence>
<dbReference type="GO" id="GO:0007127">
    <property type="term" value="P:meiosis I"/>
    <property type="evidence" value="ECO:0007669"/>
    <property type="project" value="UniProtKB-ARBA"/>
</dbReference>
<dbReference type="GO" id="GO:0006508">
    <property type="term" value="P:proteolysis"/>
    <property type="evidence" value="ECO:0007669"/>
    <property type="project" value="InterPro"/>
</dbReference>
<name>A0A8H5G9T0_9AGAR</name>
<dbReference type="SUPFAM" id="SSF56801">
    <property type="entry name" value="Acetyl-CoA synthetase-like"/>
    <property type="match status" value="1"/>
</dbReference>
<dbReference type="InterPro" id="IPR004584">
    <property type="entry name" value="Rad50_eukaryotes"/>
</dbReference>
<comment type="catalytic activity">
    <reaction evidence="18">
        <text>ATP + H2O = ADP + phosphate + H(+)</text>
        <dbReference type="Rhea" id="RHEA:13065"/>
        <dbReference type="ChEBI" id="CHEBI:15377"/>
        <dbReference type="ChEBI" id="CHEBI:15378"/>
        <dbReference type="ChEBI" id="CHEBI:30616"/>
        <dbReference type="ChEBI" id="CHEBI:43474"/>
        <dbReference type="ChEBI" id="CHEBI:456216"/>
    </reaction>
</comment>
<evidence type="ECO:0000259" key="23">
    <source>
        <dbReference type="Pfam" id="PF00501"/>
    </source>
</evidence>
<evidence type="ECO:0000256" key="10">
    <source>
        <dbReference type="ARBA" id="ARBA00022801"/>
    </source>
</evidence>
<dbReference type="InterPro" id="IPR042099">
    <property type="entry name" value="ANL_N_sf"/>
</dbReference>
<dbReference type="InterPro" id="IPR000873">
    <property type="entry name" value="AMP-dep_synth/lig_dom"/>
</dbReference>
<accession>A0A8H5G9T0</accession>
<dbReference type="GO" id="GO:0000794">
    <property type="term" value="C:condensed nuclear chromosome"/>
    <property type="evidence" value="ECO:0007669"/>
    <property type="project" value="TreeGrafter"/>
</dbReference>
<keyword evidence="17" id="KW-0469">Meiosis</keyword>
<evidence type="ECO:0000313" key="26">
    <source>
        <dbReference type="EMBL" id="KAF5360979.1"/>
    </source>
</evidence>
<keyword evidence="11" id="KW-0862">Zinc</keyword>
<keyword evidence="10" id="KW-0378">Hydrolase</keyword>
<dbReference type="Gene3D" id="1.10.287.1490">
    <property type="match status" value="1"/>
</dbReference>
<keyword evidence="27" id="KW-1185">Reference proteome</keyword>
<dbReference type="InterPro" id="IPR013094">
    <property type="entry name" value="AB_hydrolase_3"/>
</dbReference>
<comment type="caution">
    <text evidence="26">The sequence shown here is derived from an EMBL/GenBank/DDBJ whole genome shotgun (WGS) entry which is preliminary data.</text>
</comment>
<feature type="region of interest" description="Disordered" evidence="20">
    <location>
        <begin position="806"/>
        <end position="825"/>
    </location>
</feature>
<organism evidence="26 27">
    <name type="scientific">Leucocoprinus leucothites</name>
    <dbReference type="NCBI Taxonomy" id="201217"/>
    <lineage>
        <taxon>Eukaryota</taxon>
        <taxon>Fungi</taxon>
        <taxon>Dikarya</taxon>
        <taxon>Basidiomycota</taxon>
        <taxon>Agaricomycotina</taxon>
        <taxon>Agaricomycetes</taxon>
        <taxon>Agaricomycetidae</taxon>
        <taxon>Agaricales</taxon>
        <taxon>Agaricineae</taxon>
        <taxon>Agaricaceae</taxon>
        <taxon>Leucocoprinus</taxon>
    </lineage>
</organism>
<dbReference type="GO" id="GO:0008236">
    <property type="term" value="F:serine-type peptidase activity"/>
    <property type="evidence" value="ECO:0007669"/>
    <property type="project" value="InterPro"/>
</dbReference>
<dbReference type="GO" id="GO:0030870">
    <property type="term" value="C:Mre11 complex"/>
    <property type="evidence" value="ECO:0007669"/>
    <property type="project" value="InterPro"/>
</dbReference>
<dbReference type="InterPro" id="IPR001375">
    <property type="entry name" value="Peptidase_S9_cat"/>
</dbReference>
<feature type="coiled-coil region" evidence="19">
    <location>
        <begin position="435"/>
        <end position="523"/>
    </location>
</feature>
<feature type="domain" description="Peptidase S9 prolyl oligopeptidase catalytic" evidence="22">
    <location>
        <begin position="2634"/>
        <end position="2694"/>
    </location>
</feature>
<dbReference type="Proteomes" id="UP000559027">
    <property type="component" value="Unassembled WGS sequence"/>
</dbReference>
<dbReference type="InterPro" id="IPR045851">
    <property type="entry name" value="AMP-bd_C_sf"/>
</dbReference>
<evidence type="ECO:0000256" key="7">
    <source>
        <dbReference type="ARBA" id="ARBA00022723"/>
    </source>
</evidence>
<feature type="coiled-coil region" evidence="19">
    <location>
        <begin position="1024"/>
        <end position="1063"/>
    </location>
</feature>
<evidence type="ECO:0000256" key="14">
    <source>
        <dbReference type="ARBA" id="ARBA00023054"/>
    </source>
</evidence>
<feature type="compositionally biased region" description="Low complexity" evidence="20">
    <location>
        <begin position="1851"/>
        <end position="1870"/>
    </location>
</feature>
<dbReference type="OrthoDB" id="18797at2759"/>
<evidence type="ECO:0000256" key="9">
    <source>
        <dbReference type="ARBA" id="ARBA00022763"/>
    </source>
</evidence>
<dbReference type="FunFam" id="3.40.50.300:FF:001195">
    <property type="entry name" value="DNA repair protein rad50"/>
    <property type="match status" value="1"/>
</dbReference>
<evidence type="ECO:0000256" key="15">
    <source>
        <dbReference type="ARBA" id="ARBA00023204"/>
    </source>
</evidence>
<dbReference type="Gene3D" id="3.40.50.300">
    <property type="entry name" value="P-loop containing nucleotide triphosphate hydrolases"/>
    <property type="match status" value="2"/>
</dbReference>
<keyword evidence="12" id="KW-0067">ATP-binding</keyword>
<comment type="similarity">
    <text evidence="4">Belongs to the SMC family. RAD50 subfamily.</text>
</comment>
<evidence type="ECO:0000259" key="25">
    <source>
        <dbReference type="Pfam" id="PF13476"/>
    </source>
</evidence>
<sequence length="2712" mass="306150">MAHLDKLAIRGIRSFDDKQIAIIQFFSPVTVIVGLNGSGKTTIIECLKYATTGDQPPGTRGGAFIHDPKMANEREVKAQVKLKFYAANGIKMLATRNLSLTTKKTTMTMKTLEGILSLADVSDKTGKRTAISTKCAEMDIEIPQLLGVSKAVLENVIFCHQEDSYWPFSEPSYLKKKFDEIFEATSTRLYQKLAQRTHFGSQAEQARLGGLKQEKDRADEVKKNLTETRTTIANRETAYEQLKNQYDAQVVSNQQFYEHATKFRETYIHIENLVKQKDRLQDDYKELKLNLQELAGSDQELETRLANFDEHISVQKRKLQGEVNKRNDVEEKIADVRQEHTDCVVQHGKLLGEQEAHTQQVAEREQLVHELGDKHKIKGSSYSSPHEFLARLDELRRKQSVDFERLQTEIKDKANAHQRKILEMESDLGSKRLKKINLQEQIQERHLNIRKTERQLEDEQTMKSELTLLQGDIEEKKSRLKKLKSDLSEANFDSRLQERIEKGKRLEETREKLNMELRTLSLQADSRARLDVKRAEVKSKTNEANHTFKLVNEKYHKFSSKDLSQDNVEEAIDEQLGQKERDRSTINTSLANLLAEIQSANKTKDDLVRDKQAKLREIELINKKIKAELMELTDDMETMTYEEALKTVSEELEIRRKDILLGQANQVYENLIKISKVEKKCQACSRGMNDQEIATMEKTLKAIIEKSETVDVANAKEEMAAWQEMFERLQKLGPVEVKRKGLESEEIPTIAAKIKDLEKQIPELRLKADKEQERLDEVKDYIHDLTNLKQQASTVARLHREAEKARQEASSIENSLLSTGSTRTADDVQRELDELSGTFRMIEREKQSITLERDRQNLTIRTLEDGLHAMEKQELGLSNKLHGKEVLEENITKMRNDVASFTEQIKDLDNQIAEGEAPIEALKASFQDAQQELNGKMNQISAQIQELNTSINRLNHIHKGVERYIKERRAQELKNTSERVEQLDTELQGLNKELGGIREVITDIQKEINESGASVANLRDNIRARRLIRQINEVQAEIDSHDMEEMAKARRNFDEKYKLAKEKEDNLRVEYGRIRGELDTLQQQVEKYDTDLKRNFKDINKRYTDQLIKVKVSDMANSDLEKYAKALDNAIMKYHTLKMEEVNDVMKYLWNKTYQGTDIDGIKIKSDVEGGANKRSYNYRVVMTKDQVEMDMRGRCSAGQKMLASIIIRLALSDSFGQNCGILALDEPTNALDTENIDALAASLIDIINERRTHSNFQLIIITHDEGFLKKLGQADVMKSYWRMEAPVIYRRRYSLSIDESLAKTPDICKQILPTTFLMVVLLPSQESLRGLSPLDRDLFFRFGMGEVKPSPFSCVHHAFEYHALRQPHAIAVVNFEESITYGELDRQANCLAVRLRDLGVQTNSRVCVLVERSILMVVAILSILKAGAAYVPLDGNIVSDSTLAHALHDSGSDVVLTLSKFTPRVADKIVVTLEDAICASPSNHCIKPKDEARANGGAYVIYTSGMSLLTCLNTQQKKLAGTTGKPKGVDVSHQNVTNLLCLPPGNLEMGPGVRVSQLMNISFDMAAWEILGSMSNGSTLYLRGKTSKEWRSVMKLVDVVVATPSMLVPHDPADYPNIKTVAVAGEPCPKSLADAWASKVKFYHCCGPTEVTIVNTMQLHSPDRSLSIGKPIPNTSVYILDPDTSRPLPIGSAGLMWAGGACVSRGYINLPEKTAERYRSDPFSTEHDVMFNTGDLGRWNDDGTLEVLGRLDNQVKIKGFRVELDGVARAMEAFPGIHAAAALLIDGELWGFVTPAIATTEAIQATASKIQPYYAVPTKILHLDDFPKTSNGKTDKRNLQQLALNFLQQESDTTTSEASSTMMTTSATPPSTPSEPRTPPPSYVVDRQPTQVDLKLTSSVKSGTEISYESKEEVAWAGYENDALPAQTQGKHIRNLRHRIFTLYRRLFGIVFTTNMAIFIWLCLTSADAQRIGGVVIVNLFCAILMRQDYVINAIFNTCCAVPQSWPLAIRRVCGRVYHIGGLHSGFAVSGVVWLVLFTGQATKQLLRRDKITVPTLLLTYLILVFLMGIAFLAYPTFRSKQHNKFEMAHRFLGWTATAMVWCQFVLLANDYKGDNTLGTTLVHDAHFWLLCILTCSIILPWTRLRKVSVRSEVLSRHAVRIYFDYTTPISGSFVRVSDDPLFEWHGFATVPEPGKKGFSLVVSRAGDWTAKQIDNPPSALWVRGVPTFGVLRIVPLFRRVVFVATGSGIGPCAPCVLEQRVPIRLLWTSPNVRETFGDELVDSILEKSPGAVIYDTRKHGKPDMVKLTYRLVKEFNAEAVCIISNQKLTERVVYGMTSRARITIPKHMGHHDVNVDIYPPNITSFDSSRGDEPVSVPAVVYFHGGGLTVGDRESWFPFWLHRRTVDLGFAFLCPDYQLLPPATGHDVASDVQDLLSFLAHKDPEFSDPGAGTECQLSYKVNTNALVLAGSSAGGLCAYLGANMQPKPRALLSLYGMGGDFLTPYWMEPKHEIFIPGREILDPENFKDFIHPSSLPTITESPLQYYPADHATPGLPANPRMYLARLYCQLGTYLDYYTGEHTPSLSKVLRSRRQKTVESSGECIAKSTPEEWGGSLVPERHRCLFPQLSVTSEWPEVFLIHGTEDYHVHIRESEHIKELLEKASVKVTLKVVQGKGHSFDYDPKAEEEFKDLFEEVSELLQRALKGLRSSH</sequence>
<dbReference type="Pfam" id="PF13476">
    <property type="entry name" value="AAA_23"/>
    <property type="match status" value="1"/>
</dbReference>
<dbReference type="PANTHER" id="PTHR18867">
    <property type="entry name" value="RAD50"/>
    <property type="match status" value="1"/>
</dbReference>